<dbReference type="AlphaFoldDB" id="A0A511M6D6"/>
<name>A0A511M6D6_9NOCA</name>
<evidence type="ECO:0000313" key="5">
    <source>
        <dbReference type="Proteomes" id="UP000321424"/>
    </source>
</evidence>
<evidence type="ECO:0000256" key="2">
    <source>
        <dbReference type="SAM" id="Phobius"/>
    </source>
</evidence>
<dbReference type="Proteomes" id="UP000321424">
    <property type="component" value="Unassembled WGS sequence"/>
</dbReference>
<feature type="transmembrane region" description="Helical" evidence="2">
    <location>
        <begin position="106"/>
        <end position="123"/>
    </location>
</feature>
<feature type="region of interest" description="Disordered" evidence="1">
    <location>
        <begin position="390"/>
        <end position="421"/>
    </location>
</feature>
<organism evidence="4 5">
    <name type="scientific">Nocardia ninae NBRC 108245</name>
    <dbReference type="NCBI Taxonomy" id="1210091"/>
    <lineage>
        <taxon>Bacteria</taxon>
        <taxon>Bacillati</taxon>
        <taxon>Actinomycetota</taxon>
        <taxon>Actinomycetes</taxon>
        <taxon>Mycobacteriales</taxon>
        <taxon>Nocardiaceae</taxon>
        <taxon>Nocardia</taxon>
    </lineage>
</organism>
<dbReference type="InterPro" id="IPR046675">
    <property type="entry name" value="DUF6545"/>
</dbReference>
<feature type="transmembrane region" description="Helical" evidence="2">
    <location>
        <begin position="143"/>
        <end position="163"/>
    </location>
</feature>
<keyword evidence="2" id="KW-0472">Membrane</keyword>
<reference evidence="4 5" key="1">
    <citation type="submission" date="2019-07" db="EMBL/GenBank/DDBJ databases">
        <title>Whole genome shotgun sequence of Nocardia ninae NBRC 108245.</title>
        <authorList>
            <person name="Hosoyama A."/>
            <person name="Uohara A."/>
            <person name="Ohji S."/>
            <person name="Ichikawa N."/>
        </authorList>
    </citation>
    <scope>NUCLEOTIDE SEQUENCE [LARGE SCALE GENOMIC DNA]</scope>
    <source>
        <strain evidence="4 5">NBRC 108245</strain>
    </source>
</reference>
<proteinExistence type="predicted"/>
<evidence type="ECO:0000259" key="3">
    <source>
        <dbReference type="Pfam" id="PF20182"/>
    </source>
</evidence>
<evidence type="ECO:0000313" key="4">
    <source>
        <dbReference type="EMBL" id="GEM36192.1"/>
    </source>
</evidence>
<keyword evidence="2" id="KW-0812">Transmembrane</keyword>
<accession>A0A511M6D6</accession>
<dbReference type="Pfam" id="PF20182">
    <property type="entry name" value="DUF6545"/>
    <property type="match status" value="1"/>
</dbReference>
<dbReference type="EMBL" id="BJXA01000002">
    <property type="protein sequence ID" value="GEM36192.1"/>
    <property type="molecule type" value="Genomic_DNA"/>
</dbReference>
<feature type="compositionally biased region" description="Basic and acidic residues" evidence="1">
    <location>
        <begin position="390"/>
        <end position="399"/>
    </location>
</feature>
<sequence length="421" mass="46041">MWPHDHLPAGVTVSATLFIVVIAVIRLSLTLHTSVFGRMINILLGFDAAAAILREPLFARPISKLVPGGLPTVFDTWHWLTVTAWACGLGMALLHENGPVRYRIQFKVVIGTSVAIGLAFLLLSAPARANGMSSIAEYGGWRYGVYIGLYSALPVIVSTYYYVLKTRGTMWRTTTLRERLTVAALVIFGIASSLPACLIAVSVALDAAGAGSAFTDNAYNMVAEGFATGEPGLFFFSALIMVFLPSSVQAVVQLLRLDRESRAARRVYPLWRDLTAAAPQVVFQLKWADNWNVSPQERLHRRRMEIHDAAEIVARYVLPLPTAVDELIDTSVIEDDQENIRMVAELVLAAQRLSDNSGEPAGEPTARGADVPDEQTLLRFWQPAKSLLHATDRTAERRTSAGTQRFAPGAFESRQPGQVVG</sequence>
<dbReference type="RefSeq" id="WP_147128475.1">
    <property type="nucleotide sequence ID" value="NZ_BJXA01000002.1"/>
</dbReference>
<feature type="transmembrane region" description="Helical" evidence="2">
    <location>
        <begin position="233"/>
        <end position="255"/>
    </location>
</feature>
<keyword evidence="5" id="KW-1185">Reference proteome</keyword>
<evidence type="ECO:0000256" key="1">
    <source>
        <dbReference type="SAM" id="MobiDB-lite"/>
    </source>
</evidence>
<feature type="transmembrane region" description="Helical" evidence="2">
    <location>
        <begin position="6"/>
        <end position="27"/>
    </location>
</feature>
<protein>
    <recommendedName>
        <fullName evidence="3">DUF6545 domain-containing protein</fullName>
    </recommendedName>
</protein>
<keyword evidence="2" id="KW-1133">Transmembrane helix</keyword>
<feature type="domain" description="DUF6545" evidence="3">
    <location>
        <begin position="257"/>
        <end position="375"/>
    </location>
</feature>
<dbReference type="OrthoDB" id="4534312at2"/>
<gene>
    <name evidence="4" type="ORF">NN4_07110</name>
</gene>
<comment type="caution">
    <text evidence="4">The sequence shown here is derived from an EMBL/GenBank/DDBJ whole genome shotgun (WGS) entry which is preliminary data.</text>
</comment>
<feature type="transmembrane region" description="Helical" evidence="2">
    <location>
        <begin position="183"/>
        <end position="205"/>
    </location>
</feature>
<feature type="transmembrane region" description="Helical" evidence="2">
    <location>
        <begin position="77"/>
        <end position="94"/>
    </location>
</feature>